<sequence length="119" mass="13248">MNGPMSKDKGVKVPPVKNNVMANVKRNGSETNLLLLGSTFEGQWQNGKRHGLGVEYRGRWTYRGEWTQGFKGRYGVRQATASSAKYEGTWANGLQDGYGSETYADGGKTRLLKIYLIIK</sequence>
<dbReference type="InterPro" id="IPR003409">
    <property type="entry name" value="MORN"/>
</dbReference>
<evidence type="ECO:0000313" key="12">
    <source>
        <dbReference type="Proteomes" id="UP000198287"/>
    </source>
</evidence>
<dbReference type="AlphaFoldDB" id="A0A226F206"/>
<dbReference type="PANTHER" id="PTHR23085">
    <property type="entry name" value="GH28348P"/>
    <property type="match status" value="1"/>
</dbReference>
<name>A0A226F206_FOLCA</name>
<dbReference type="Proteomes" id="UP000198287">
    <property type="component" value="Unassembled WGS sequence"/>
</dbReference>
<keyword evidence="7" id="KW-0677">Repeat</keyword>
<dbReference type="EMBL" id="LNIX01000001">
    <property type="protein sequence ID" value="OXA63825.1"/>
    <property type="molecule type" value="Genomic_DNA"/>
</dbReference>
<keyword evidence="8" id="KW-0256">Endoplasmic reticulum</keyword>
<dbReference type="GO" id="GO:0005789">
    <property type="term" value="C:endoplasmic reticulum membrane"/>
    <property type="evidence" value="ECO:0007669"/>
    <property type="project" value="UniProtKB-SubCell"/>
</dbReference>
<evidence type="ECO:0000256" key="4">
    <source>
        <dbReference type="ARBA" id="ARBA00008599"/>
    </source>
</evidence>
<dbReference type="Gene3D" id="2.20.110.10">
    <property type="entry name" value="Histone H3 K4-specific methyltransferase SET7/9 N-terminal domain"/>
    <property type="match status" value="1"/>
</dbReference>
<reference evidence="11 12" key="1">
    <citation type="submission" date="2015-12" db="EMBL/GenBank/DDBJ databases">
        <title>The genome of Folsomia candida.</title>
        <authorList>
            <person name="Faddeeva A."/>
            <person name="Derks M.F."/>
            <person name="Anvar Y."/>
            <person name="Smit S."/>
            <person name="Van Straalen N."/>
            <person name="Roelofs D."/>
        </authorList>
    </citation>
    <scope>NUCLEOTIDE SEQUENCE [LARGE SCALE GENOMIC DNA]</scope>
    <source>
        <strain evidence="11 12">VU population</strain>
        <tissue evidence="11">Whole body</tissue>
    </source>
</reference>
<dbReference type="GO" id="GO:0030314">
    <property type="term" value="C:junctional membrane complex"/>
    <property type="evidence" value="ECO:0007669"/>
    <property type="project" value="InterPro"/>
</dbReference>
<dbReference type="PANTHER" id="PTHR23085:SF16">
    <property type="entry name" value="GH28348P"/>
    <property type="match status" value="1"/>
</dbReference>
<comment type="similarity">
    <text evidence="4">Belongs to the junctophilin family.</text>
</comment>
<gene>
    <name evidence="11" type="ORF">Fcan01_02060</name>
</gene>
<dbReference type="SUPFAM" id="SSF82185">
    <property type="entry name" value="Histone H3 K4-specific methyltransferase SET7/9 N-terminal domain"/>
    <property type="match status" value="1"/>
</dbReference>
<protein>
    <submittedName>
        <fullName evidence="11">Junctophilin-2</fullName>
    </submittedName>
</protein>
<dbReference type="STRING" id="158441.A0A226F206"/>
<evidence type="ECO:0000256" key="6">
    <source>
        <dbReference type="ARBA" id="ARBA00022692"/>
    </source>
</evidence>
<evidence type="ECO:0000256" key="9">
    <source>
        <dbReference type="ARBA" id="ARBA00022989"/>
    </source>
</evidence>
<evidence type="ECO:0000256" key="5">
    <source>
        <dbReference type="ARBA" id="ARBA00022475"/>
    </source>
</evidence>
<dbReference type="InterPro" id="IPR017191">
    <property type="entry name" value="Junctophilin"/>
</dbReference>
<proteinExistence type="inferred from homology"/>
<evidence type="ECO:0000256" key="8">
    <source>
        <dbReference type="ARBA" id="ARBA00022824"/>
    </source>
</evidence>
<evidence type="ECO:0000256" key="7">
    <source>
        <dbReference type="ARBA" id="ARBA00022737"/>
    </source>
</evidence>
<accession>A0A226F206</accession>
<organism evidence="11 12">
    <name type="scientific">Folsomia candida</name>
    <name type="common">Springtail</name>
    <dbReference type="NCBI Taxonomy" id="158441"/>
    <lineage>
        <taxon>Eukaryota</taxon>
        <taxon>Metazoa</taxon>
        <taxon>Ecdysozoa</taxon>
        <taxon>Arthropoda</taxon>
        <taxon>Hexapoda</taxon>
        <taxon>Collembola</taxon>
        <taxon>Entomobryomorpha</taxon>
        <taxon>Isotomoidea</taxon>
        <taxon>Isotomidae</taxon>
        <taxon>Proisotominae</taxon>
        <taxon>Folsomia</taxon>
    </lineage>
</organism>
<dbReference type="SMART" id="SM00698">
    <property type="entry name" value="MORN"/>
    <property type="match status" value="2"/>
</dbReference>
<evidence type="ECO:0000313" key="11">
    <source>
        <dbReference type="EMBL" id="OXA63825.1"/>
    </source>
</evidence>
<keyword evidence="10" id="KW-0472">Membrane</keyword>
<evidence type="ECO:0000256" key="3">
    <source>
        <dbReference type="ARBA" id="ARBA00004236"/>
    </source>
</evidence>
<comment type="subcellular location">
    <subcellularLocation>
        <location evidence="3">Cell membrane</location>
    </subcellularLocation>
    <subcellularLocation>
        <location evidence="2">Endomembrane system</location>
        <topology evidence="2">Peripheral membrane protein</topology>
    </subcellularLocation>
    <subcellularLocation>
        <location evidence="1">Endoplasmic reticulum membrane</location>
        <topology evidence="1">Single-pass type IV membrane protein</topology>
    </subcellularLocation>
</comment>
<evidence type="ECO:0000256" key="1">
    <source>
        <dbReference type="ARBA" id="ARBA00004163"/>
    </source>
</evidence>
<keyword evidence="9" id="KW-1133">Transmembrane helix</keyword>
<keyword evidence="12" id="KW-1185">Reference proteome</keyword>
<dbReference type="OrthoDB" id="284854at2759"/>
<keyword evidence="6" id="KW-0812">Transmembrane</keyword>
<evidence type="ECO:0000256" key="2">
    <source>
        <dbReference type="ARBA" id="ARBA00004184"/>
    </source>
</evidence>
<evidence type="ECO:0000256" key="10">
    <source>
        <dbReference type="ARBA" id="ARBA00023136"/>
    </source>
</evidence>
<comment type="caution">
    <text evidence="11">The sequence shown here is derived from an EMBL/GenBank/DDBJ whole genome shotgun (WGS) entry which is preliminary data.</text>
</comment>
<dbReference type="Pfam" id="PF02493">
    <property type="entry name" value="MORN"/>
    <property type="match status" value="3"/>
</dbReference>
<keyword evidence="5" id="KW-1003">Cell membrane</keyword>
<dbReference type="GO" id="GO:0005886">
    <property type="term" value="C:plasma membrane"/>
    <property type="evidence" value="ECO:0007669"/>
    <property type="project" value="UniProtKB-SubCell"/>
</dbReference>